<keyword evidence="1" id="KW-0812">Transmembrane</keyword>
<evidence type="ECO:0000256" key="1">
    <source>
        <dbReference type="SAM" id="Phobius"/>
    </source>
</evidence>
<keyword evidence="3" id="KW-1185">Reference proteome</keyword>
<keyword evidence="1" id="KW-0472">Membrane</keyword>
<name>A0A255ELN2_9ACTN</name>
<comment type="caution">
    <text evidence="2">The sequence shown here is derived from an EMBL/GenBank/DDBJ whole genome shotgun (WGS) entry which is preliminary data.</text>
</comment>
<organism evidence="2 3">
    <name type="scientific">Parenemella sanctibonifatiensis</name>
    <dbReference type="NCBI Taxonomy" id="2016505"/>
    <lineage>
        <taxon>Bacteria</taxon>
        <taxon>Bacillati</taxon>
        <taxon>Actinomycetota</taxon>
        <taxon>Actinomycetes</taxon>
        <taxon>Propionibacteriales</taxon>
        <taxon>Propionibacteriaceae</taxon>
        <taxon>Parenemella</taxon>
    </lineage>
</organism>
<reference evidence="2 3" key="1">
    <citation type="submission" date="2017-07" db="EMBL/GenBank/DDBJ databases">
        <title>Draft whole genome sequences of clinical Proprionibacteriaceae strains.</title>
        <authorList>
            <person name="Bernier A.-M."/>
            <person name="Bernard K."/>
            <person name="Domingo M.-C."/>
        </authorList>
    </citation>
    <scope>NUCLEOTIDE SEQUENCE [LARGE SCALE GENOMIC DNA]</scope>
    <source>
        <strain evidence="2 3">NML 150081</strain>
    </source>
</reference>
<accession>A0A255ELN2</accession>
<sequence length="125" mass="13354">MHSHPCFLGLSAVAFSLLFSGASGWWYPSVRWFLAIHAGLMVASAVLALLALPRSAAALVVALVVMALAKPAVQYAEDVADRWCPPKTEWSPDGWATIDYVSGTVTCHANGTTVPIVVMLDRANE</sequence>
<dbReference type="Proteomes" id="UP000216300">
    <property type="component" value="Unassembled WGS sequence"/>
</dbReference>
<gene>
    <name evidence="2" type="ORF">CGZ91_02920</name>
</gene>
<proteinExistence type="predicted"/>
<evidence type="ECO:0000313" key="3">
    <source>
        <dbReference type="Proteomes" id="UP000216300"/>
    </source>
</evidence>
<evidence type="ECO:0000313" key="2">
    <source>
        <dbReference type="EMBL" id="OYN92458.1"/>
    </source>
</evidence>
<dbReference type="EMBL" id="NMVJ01000001">
    <property type="protein sequence ID" value="OYN92458.1"/>
    <property type="molecule type" value="Genomic_DNA"/>
</dbReference>
<dbReference type="AlphaFoldDB" id="A0A255ELN2"/>
<feature type="transmembrane region" description="Helical" evidence="1">
    <location>
        <begin position="34"/>
        <end position="52"/>
    </location>
</feature>
<protein>
    <submittedName>
        <fullName evidence="2">Uncharacterized protein</fullName>
    </submittedName>
</protein>
<keyword evidence="1" id="KW-1133">Transmembrane helix</keyword>